<gene>
    <name evidence="1" type="ORF">PHYSODRAFT_529950</name>
</gene>
<keyword evidence="2" id="KW-1185">Reference proteome</keyword>
<evidence type="ECO:0000313" key="1">
    <source>
        <dbReference type="EMBL" id="EGZ06945.1"/>
    </source>
</evidence>
<proteinExistence type="predicted"/>
<organism evidence="1 2">
    <name type="scientific">Phytophthora sojae (strain P6497)</name>
    <name type="common">Soybean stem and root rot agent</name>
    <name type="synonym">Phytophthora megasperma f. sp. glycines</name>
    <dbReference type="NCBI Taxonomy" id="1094619"/>
    <lineage>
        <taxon>Eukaryota</taxon>
        <taxon>Sar</taxon>
        <taxon>Stramenopiles</taxon>
        <taxon>Oomycota</taxon>
        <taxon>Peronosporomycetes</taxon>
        <taxon>Peronosporales</taxon>
        <taxon>Peronosporaceae</taxon>
        <taxon>Phytophthora</taxon>
    </lineage>
</organism>
<accession>G5AC71</accession>
<sequence>IFTACFRDVRVQLEGVKKITDNSLVAATTTSITITSSSMRYVWPPLTKLQAAAKLLGQRVVMRGSVRFEWDSTINRVVRLIFQADMVSPMLQLLGSLEDVSLLFSGGLLTPEGNVVPRDYLYRGPLYFC</sequence>
<dbReference type="KEGG" id="psoj:PHYSODRAFT_529950"/>
<dbReference type="AlphaFoldDB" id="G5AC71"/>
<dbReference type="OMA" id="EWDSTIN"/>
<feature type="non-terminal residue" evidence="1">
    <location>
        <position position="1"/>
    </location>
</feature>
<dbReference type="EMBL" id="JH159163">
    <property type="protein sequence ID" value="EGZ06945.1"/>
    <property type="molecule type" value="Genomic_DNA"/>
</dbReference>
<dbReference type="InParanoid" id="G5AC71"/>
<protein>
    <submittedName>
        <fullName evidence="1">Uncharacterized protein</fullName>
    </submittedName>
</protein>
<evidence type="ECO:0000313" key="2">
    <source>
        <dbReference type="Proteomes" id="UP000002640"/>
    </source>
</evidence>
<dbReference type="Proteomes" id="UP000002640">
    <property type="component" value="Unassembled WGS sequence"/>
</dbReference>
<reference evidence="1 2" key="1">
    <citation type="journal article" date="2006" name="Science">
        <title>Phytophthora genome sequences uncover evolutionary origins and mechanisms of pathogenesis.</title>
        <authorList>
            <person name="Tyler B.M."/>
            <person name="Tripathy S."/>
            <person name="Zhang X."/>
            <person name="Dehal P."/>
            <person name="Jiang R.H."/>
            <person name="Aerts A."/>
            <person name="Arredondo F.D."/>
            <person name="Baxter L."/>
            <person name="Bensasson D."/>
            <person name="Beynon J.L."/>
            <person name="Chapman J."/>
            <person name="Damasceno C.M."/>
            <person name="Dorrance A.E."/>
            <person name="Dou D."/>
            <person name="Dickerman A.W."/>
            <person name="Dubchak I.L."/>
            <person name="Garbelotto M."/>
            <person name="Gijzen M."/>
            <person name="Gordon S.G."/>
            <person name="Govers F."/>
            <person name="Grunwald N.J."/>
            <person name="Huang W."/>
            <person name="Ivors K.L."/>
            <person name="Jones R.W."/>
            <person name="Kamoun S."/>
            <person name="Krampis K."/>
            <person name="Lamour K.H."/>
            <person name="Lee M.K."/>
            <person name="McDonald W.H."/>
            <person name="Medina M."/>
            <person name="Meijer H.J."/>
            <person name="Nordberg E.K."/>
            <person name="Maclean D.J."/>
            <person name="Ospina-Giraldo M.D."/>
            <person name="Morris P.F."/>
            <person name="Phuntumart V."/>
            <person name="Putnam N.H."/>
            <person name="Rash S."/>
            <person name="Rose J.K."/>
            <person name="Sakihama Y."/>
            <person name="Salamov A.A."/>
            <person name="Savidor A."/>
            <person name="Scheuring C.F."/>
            <person name="Smith B.M."/>
            <person name="Sobral B.W."/>
            <person name="Terry A."/>
            <person name="Torto-Alalibo T.A."/>
            <person name="Win J."/>
            <person name="Xu Z."/>
            <person name="Zhang H."/>
            <person name="Grigoriev I.V."/>
            <person name="Rokhsar D.S."/>
            <person name="Boore J.L."/>
        </authorList>
    </citation>
    <scope>NUCLEOTIDE SEQUENCE [LARGE SCALE GENOMIC DNA]</scope>
    <source>
        <strain evidence="1 2">P6497</strain>
    </source>
</reference>
<name>G5AC71_PHYSP</name>
<dbReference type="GeneID" id="20661430"/>
<dbReference type="RefSeq" id="XP_009537709.1">
    <property type="nucleotide sequence ID" value="XM_009539414.1"/>
</dbReference>